<proteinExistence type="predicted"/>
<dbReference type="Proteomes" id="UP001060085">
    <property type="component" value="Linkage Group LG06"/>
</dbReference>
<protein>
    <submittedName>
        <fullName evidence="1">Uncharacterized protein</fullName>
    </submittedName>
</protein>
<name>A0ACC0AH84_CATRO</name>
<organism evidence="1 2">
    <name type="scientific">Catharanthus roseus</name>
    <name type="common">Madagascar periwinkle</name>
    <name type="synonym">Vinca rosea</name>
    <dbReference type="NCBI Taxonomy" id="4058"/>
    <lineage>
        <taxon>Eukaryota</taxon>
        <taxon>Viridiplantae</taxon>
        <taxon>Streptophyta</taxon>
        <taxon>Embryophyta</taxon>
        <taxon>Tracheophyta</taxon>
        <taxon>Spermatophyta</taxon>
        <taxon>Magnoliopsida</taxon>
        <taxon>eudicotyledons</taxon>
        <taxon>Gunneridae</taxon>
        <taxon>Pentapetalae</taxon>
        <taxon>asterids</taxon>
        <taxon>lamiids</taxon>
        <taxon>Gentianales</taxon>
        <taxon>Apocynaceae</taxon>
        <taxon>Rauvolfioideae</taxon>
        <taxon>Vinceae</taxon>
        <taxon>Catharanthinae</taxon>
        <taxon>Catharanthus</taxon>
    </lineage>
</organism>
<keyword evidence="2" id="KW-1185">Reference proteome</keyword>
<reference evidence="2" key="1">
    <citation type="journal article" date="2023" name="Nat. Plants">
        <title>Single-cell RNA sequencing provides a high-resolution roadmap for understanding the multicellular compartmentation of specialized metabolism.</title>
        <authorList>
            <person name="Sun S."/>
            <person name="Shen X."/>
            <person name="Li Y."/>
            <person name="Li Y."/>
            <person name="Wang S."/>
            <person name="Li R."/>
            <person name="Zhang H."/>
            <person name="Shen G."/>
            <person name="Guo B."/>
            <person name="Wei J."/>
            <person name="Xu J."/>
            <person name="St-Pierre B."/>
            <person name="Chen S."/>
            <person name="Sun C."/>
        </authorList>
    </citation>
    <scope>NUCLEOTIDE SEQUENCE [LARGE SCALE GENOMIC DNA]</scope>
</reference>
<comment type="caution">
    <text evidence="1">The sequence shown here is derived from an EMBL/GenBank/DDBJ whole genome shotgun (WGS) entry which is preliminary data.</text>
</comment>
<accession>A0ACC0AH84</accession>
<sequence length="378" mass="39767">MERDFMGLTIKVKEEVPEETTTDSALLRGPTMQWSFPNRGGSATQFLSFEASKEEKPKTGFEALASTGLVTITTSEAVDSGMKPYSSIVQKNMVLEKQGGTHYMVTNFPPKPFDAQSIQRPHEVRGLPFTTQTSPTVSQSFISPVRQSLMGSTNPQPISVATPVPAKITTSPVVGTTELRSTSKASGAPAQLTIFYAGSVCVYDDVSPEKAQAIMLLAGNGPPLPSSSSVPASPVPISVVRPPIIDSFAVNQSHRTTPCISSPISVATLSSSHSAGGSVTANDVTTARSTSTLKSPPPRVEPSKNVSSAGPISAPLIPSAVPQFRKASLARFLEKRKERVLSASPYASKQSEDCSTPVSASRSLSMNSSGSLPLSAIN</sequence>
<dbReference type="EMBL" id="CM044706">
    <property type="protein sequence ID" value="KAI5660298.1"/>
    <property type="molecule type" value="Genomic_DNA"/>
</dbReference>
<evidence type="ECO:0000313" key="2">
    <source>
        <dbReference type="Proteomes" id="UP001060085"/>
    </source>
</evidence>
<gene>
    <name evidence="1" type="ORF">M9H77_29091</name>
</gene>
<evidence type="ECO:0000313" key="1">
    <source>
        <dbReference type="EMBL" id="KAI5660298.1"/>
    </source>
</evidence>